<reference evidence="1" key="1">
    <citation type="journal article" date="2020" name="Stud. Mycol.">
        <title>101 Dothideomycetes genomes: a test case for predicting lifestyles and emergence of pathogens.</title>
        <authorList>
            <person name="Haridas S."/>
            <person name="Albert R."/>
            <person name="Binder M."/>
            <person name="Bloem J."/>
            <person name="Labutti K."/>
            <person name="Salamov A."/>
            <person name="Andreopoulos B."/>
            <person name="Baker S."/>
            <person name="Barry K."/>
            <person name="Bills G."/>
            <person name="Bluhm B."/>
            <person name="Cannon C."/>
            <person name="Castanera R."/>
            <person name="Culley D."/>
            <person name="Daum C."/>
            <person name="Ezra D."/>
            <person name="Gonzalez J."/>
            <person name="Henrissat B."/>
            <person name="Kuo A."/>
            <person name="Liang C."/>
            <person name="Lipzen A."/>
            <person name="Lutzoni F."/>
            <person name="Magnuson J."/>
            <person name="Mondo S."/>
            <person name="Nolan M."/>
            <person name="Ohm R."/>
            <person name="Pangilinan J."/>
            <person name="Park H.-J."/>
            <person name="Ramirez L."/>
            <person name="Alfaro M."/>
            <person name="Sun H."/>
            <person name="Tritt A."/>
            <person name="Yoshinaga Y."/>
            <person name="Zwiers L.-H."/>
            <person name="Turgeon B."/>
            <person name="Goodwin S."/>
            <person name="Spatafora J."/>
            <person name="Crous P."/>
            <person name="Grigoriev I."/>
        </authorList>
    </citation>
    <scope>NUCLEOTIDE SEQUENCE</scope>
    <source>
        <strain evidence="1">CBS 269.34</strain>
    </source>
</reference>
<proteinExistence type="predicted"/>
<dbReference type="Proteomes" id="UP000799750">
    <property type="component" value="Unassembled WGS sequence"/>
</dbReference>
<dbReference type="EMBL" id="MU004186">
    <property type="protein sequence ID" value="KAF2497423.1"/>
    <property type="molecule type" value="Genomic_DNA"/>
</dbReference>
<protein>
    <recommendedName>
        <fullName evidence="3">RanBP2-type domain-containing protein</fullName>
    </recommendedName>
</protein>
<gene>
    <name evidence="1" type="ORF">BU16DRAFT_537083</name>
</gene>
<keyword evidence="2" id="KW-1185">Reference proteome</keyword>
<accession>A0A6A6R0Q1</accession>
<evidence type="ECO:0008006" key="3">
    <source>
        <dbReference type="Google" id="ProtNLM"/>
    </source>
</evidence>
<name>A0A6A6R0Q1_9PEZI</name>
<evidence type="ECO:0000313" key="2">
    <source>
        <dbReference type="Proteomes" id="UP000799750"/>
    </source>
</evidence>
<sequence length="131" mass="14526">MSGSGSGGGGYSKYQCIYWYQNSCNGWVWQKDDACGKCQAEGFPSKRASAKFDELPPQFGRQFFPEHIDMSGEGGNGGEGYNQFSCIYRYTHNCPNLSEGRPSKRNAEHVLELSPVGVTVIEDSQVAELYF</sequence>
<evidence type="ECO:0000313" key="1">
    <source>
        <dbReference type="EMBL" id="KAF2497423.1"/>
    </source>
</evidence>
<dbReference type="AlphaFoldDB" id="A0A6A6R0Q1"/>
<organism evidence="1 2">
    <name type="scientific">Lophium mytilinum</name>
    <dbReference type="NCBI Taxonomy" id="390894"/>
    <lineage>
        <taxon>Eukaryota</taxon>
        <taxon>Fungi</taxon>
        <taxon>Dikarya</taxon>
        <taxon>Ascomycota</taxon>
        <taxon>Pezizomycotina</taxon>
        <taxon>Dothideomycetes</taxon>
        <taxon>Pleosporomycetidae</taxon>
        <taxon>Mytilinidiales</taxon>
        <taxon>Mytilinidiaceae</taxon>
        <taxon>Lophium</taxon>
    </lineage>
</organism>